<dbReference type="EMBL" id="JABFDB010000023">
    <property type="protein sequence ID" value="NYZ23038.1"/>
    <property type="molecule type" value="Genomic_DNA"/>
</dbReference>
<dbReference type="Gene3D" id="3.40.190.170">
    <property type="entry name" value="Bacterial extracellular solute-binding protein, family 7"/>
    <property type="match status" value="1"/>
</dbReference>
<dbReference type="InterPro" id="IPR018389">
    <property type="entry name" value="DctP_fam"/>
</dbReference>
<dbReference type="PANTHER" id="PTHR33376:SF15">
    <property type="entry name" value="BLL6794 PROTEIN"/>
    <property type="match status" value="1"/>
</dbReference>
<accession>A0ABX2TFK5</accession>
<dbReference type="InterPro" id="IPR038404">
    <property type="entry name" value="TRAP_DctP_sf"/>
</dbReference>
<feature type="chain" id="PRO_5047111973" evidence="2">
    <location>
        <begin position="25"/>
        <end position="339"/>
    </location>
</feature>
<gene>
    <name evidence="3" type="primary">dctP</name>
    <name evidence="3" type="ORF">HND93_25300</name>
</gene>
<dbReference type="Proteomes" id="UP000584642">
    <property type="component" value="Unassembled WGS sequence"/>
</dbReference>
<keyword evidence="4" id="KW-1185">Reference proteome</keyword>
<evidence type="ECO:0000256" key="1">
    <source>
        <dbReference type="ARBA" id="ARBA00022729"/>
    </source>
</evidence>
<feature type="signal peptide" evidence="2">
    <location>
        <begin position="1"/>
        <end position="24"/>
    </location>
</feature>
<organism evidence="3 4">
    <name type="scientific">Azospirillum oleiclasticum</name>
    <dbReference type="NCBI Taxonomy" id="2735135"/>
    <lineage>
        <taxon>Bacteria</taxon>
        <taxon>Pseudomonadati</taxon>
        <taxon>Pseudomonadota</taxon>
        <taxon>Alphaproteobacteria</taxon>
        <taxon>Rhodospirillales</taxon>
        <taxon>Azospirillaceae</taxon>
        <taxon>Azospirillum</taxon>
    </lineage>
</organism>
<reference evidence="3 4" key="1">
    <citation type="submission" date="2020-05" db="EMBL/GenBank/DDBJ databases">
        <title>Azospirillum oleiclasticum sp. nov, a nitrogen-fixing and heavy crude oil-emulsifying bacterium isolated from the crude oil of Yumen Oilfield.</title>
        <authorList>
            <person name="Wu D."/>
            <person name="Cai M."/>
            <person name="Zhang X."/>
        </authorList>
    </citation>
    <scope>NUCLEOTIDE SEQUENCE [LARGE SCALE GENOMIC DNA]</scope>
    <source>
        <strain evidence="3 4">ROY-1-1-2</strain>
    </source>
</reference>
<dbReference type="Pfam" id="PF03480">
    <property type="entry name" value="DctP"/>
    <property type="match status" value="1"/>
</dbReference>
<sequence>MRQTVLRAAVLGLAMGALCATAQAEPIKLRVADSFPSGHYLVKLIIQPWMAEVTRRTDNAVTFDHYPGQQLGKAADMLALTQNEVADIGYIAPAYVSDKMVTSEVAMLPGAFATSCQGTRAYLEVARNGVVGTEDYAPNRIRLLLAIALPQYQILTIKAPVLDEPDVKGVKLRSTGGAQDLTLRTIGATPVRMAAPETYEALSRGTLDGVLFPLDSVIAYDVQKLLKYSTANGRFGSFIVAYSIGDKAWKRLPAAVQTVMMQVADEINASACAAVERQDAEIRQKLKDAGIQFTAMPDAFEKRVTEKLQDVAAQWAKTLDGRGKKGSQALAEFSAAVQR</sequence>
<dbReference type="PANTHER" id="PTHR33376">
    <property type="match status" value="1"/>
</dbReference>
<evidence type="ECO:0000313" key="3">
    <source>
        <dbReference type="EMBL" id="NYZ23038.1"/>
    </source>
</evidence>
<dbReference type="RefSeq" id="WP_180284810.1">
    <property type="nucleotide sequence ID" value="NZ_JABFDB010000023.1"/>
</dbReference>
<protein>
    <submittedName>
        <fullName evidence="3">TRAP transporter substrate-binding protein DctP</fullName>
    </submittedName>
</protein>
<name>A0ABX2TFK5_9PROT</name>
<evidence type="ECO:0000313" key="4">
    <source>
        <dbReference type="Proteomes" id="UP000584642"/>
    </source>
</evidence>
<dbReference type="CDD" id="cd13601">
    <property type="entry name" value="PBP2_TRAP_DctP1_3_4_like"/>
    <property type="match status" value="1"/>
</dbReference>
<proteinExistence type="predicted"/>
<dbReference type="NCBIfam" id="NF037995">
    <property type="entry name" value="TRAP_S1"/>
    <property type="match status" value="1"/>
</dbReference>
<keyword evidence="1 2" id="KW-0732">Signal</keyword>
<comment type="caution">
    <text evidence="3">The sequence shown here is derived from an EMBL/GenBank/DDBJ whole genome shotgun (WGS) entry which is preliminary data.</text>
</comment>
<evidence type="ECO:0000256" key="2">
    <source>
        <dbReference type="SAM" id="SignalP"/>
    </source>
</evidence>